<sequence>MSSTKTRRITKELFKYENNGLAEKLECYLVNHDESNMIFVKFIPQDYLINIVLNYPNEYPWKPPSITINGHNYIRLLVTGSELWKNKYINTRCLCCSSLTCVENWSPFKNISDILKEVCENLHLKLKFNEIRHVKKIKYKYLNCDIPIEQFF</sequence>
<organism evidence="1">
    <name type="scientific">viral metagenome</name>
    <dbReference type="NCBI Taxonomy" id="1070528"/>
    <lineage>
        <taxon>unclassified sequences</taxon>
        <taxon>metagenomes</taxon>
        <taxon>organismal metagenomes</taxon>
    </lineage>
</organism>
<evidence type="ECO:0000313" key="1">
    <source>
        <dbReference type="EMBL" id="QHU15151.1"/>
    </source>
</evidence>
<proteinExistence type="predicted"/>
<name>A0A6C0KD93_9ZZZZ</name>
<protein>
    <recommendedName>
        <fullName evidence="2">UBC core domain-containing protein</fullName>
    </recommendedName>
</protein>
<dbReference type="SUPFAM" id="SSF54495">
    <property type="entry name" value="UBC-like"/>
    <property type="match status" value="1"/>
</dbReference>
<dbReference type="Gene3D" id="3.10.110.10">
    <property type="entry name" value="Ubiquitin Conjugating Enzyme"/>
    <property type="match status" value="1"/>
</dbReference>
<dbReference type="InterPro" id="IPR016135">
    <property type="entry name" value="UBQ-conjugating_enzyme/RWD"/>
</dbReference>
<dbReference type="EMBL" id="MN740850">
    <property type="protein sequence ID" value="QHU15151.1"/>
    <property type="molecule type" value="Genomic_DNA"/>
</dbReference>
<reference evidence="1" key="1">
    <citation type="journal article" date="2020" name="Nature">
        <title>Giant virus diversity and host interactions through global metagenomics.</title>
        <authorList>
            <person name="Schulz F."/>
            <person name="Roux S."/>
            <person name="Paez-Espino D."/>
            <person name="Jungbluth S."/>
            <person name="Walsh D.A."/>
            <person name="Denef V.J."/>
            <person name="McMahon K.D."/>
            <person name="Konstantinidis K.T."/>
            <person name="Eloe-Fadrosh E.A."/>
            <person name="Kyrpides N.C."/>
            <person name="Woyke T."/>
        </authorList>
    </citation>
    <scope>NUCLEOTIDE SEQUENCE</scope>
    <source>
        <strain evidence="1">GVMAG-S-1102244-55</strain>
    </source>
</reference>
<dbReference type="AlphaFoldDB" id="A0A6C0KD93"/>
<accession>A0A6C0KD93</accession>
<evidence type="ECO:0008006" key="2">
    <source>
        <dbReference type="Google" id="ProtNLM"/>
    </source>
</evidence>